<gene>
    <name evidence="1" type="primary">GLEAN_09229</name>
    <name evidence="1" type="ORF">TcasGA2_TC009229</name>
</gene>
<reference evidence="1 2" key="1">
    <citation type="journal article" date="2008" name="Nature">
        <title>The genome of the model beetle and pest Tribolium castaneum.</title>
        <authorList>
            <consortium name="Tribolium Genome Sequencing Consortium"/>
            <person name="Richards S."/>
            <person name="Gibbs R.A."/>
            <person name="Weinstock G.M."/>
            <person name="Brown S.J."/>
            <person name="Denell R."/>
            <person name="Beeman R.W."/>
            <person name="Gibbs R."/>
            <person name="Beeman R.W."/>
            <person name="Brown S.J."/>
            <person name="Bucher G."/>
            <person name="Friedrich M."/>
            <person name="Grimmelikhuijzen C.J."/>
            <person name="Klingler M."/>
            <person name="Lorenzen M."/>
            <person name="Richards S."/>
            <person name="Roth S."/>
            <person name="Schroder R."/>
            <person name="Tautz D."/>
            <person name="Zdobnov E.M."/>
            <person name="Muzny D."/>
            <person name="Gibbs R.A."/>
            <person name="Weinstock G.M."/>
            <person name="Attaway T."/>
            <person name="Bell S."/>
            <person name="Buhay C.J."/>
            <person name="Chandrabose M.N."/>
            <person name="Chavez D."/>
            <person name="Clerk-Blankenburg K.P."/>
            <person name="Cree A."/>
            <person name="Dao M."/>
            <person name="Davis C."/>
            <person name="Chacko J."/>
            <person name="Dinh H."/>
            <person name="Dugan-Rocha S."/>
            <person name="Fowler G."/>
            <person name="Garner T.T."/>
            <person name="Garnes J."/>
            <person name="Gnirke A."/>
            <person name="Hawes A."/>
            <person name="Hernandez J."/>
            <person name="Hines S."/>
            <person name="Holder M."/>
            <person name="Hume J."/>
            <person name="Jhangiani S.N."/>
            <person name="Joshi V."/>
            <person name="Khan Z.M."/>
            <person name="Jackson L."/>
            <person name="Kovar C."/>
            <person name="Kowis A."/>
            <person name="Lee S."/>
            <person name="Lewis L.R."/>
            <person name="Margolis J."/>
            <person name="Morgan M."/>
            <person name="Nazareth L.V."/>
            <person name="Nguyen N."/>
            <person name="Okwuonu G."/>
            <person name="Parker D."/>
            <person name="Richards S."/>
            <person name="Ruiz S.J."/>
            <person name="Santibanez J."/>
            <person name="Savard J."/>
            <person name="Scherer S.E."/>
            <person name="Schneider B."/>
            <person name="Sodergren E."/>
            <person name="Tautz D."/>
            <person name="Vattahil S."/>
            <person name="Villasana D."/>
            <person name="White C.S."/>
            <person name="Wright R."/>
            <person name="Park Y."/>
            <person name="Beeman R.W."/>
            <person name="Lord J."/>
            <person name="Oppert B."/>
            <person name="Lorenzen M."/>
            <person name="Brown S."/>
            <person name="Wang L."/>
            <person name="Savard J."/>
            <person name="Tautz D."/>
            <person name="Richards S."/>
            <person name="Weinstock G."/>
            <person name="Gibbs R.A."/>
            <person name="Liu Y."/>
            <person name="Worley K."/>
            <person name="Weinstock G."/>
            <person name="Elsik C.G."/>
            <person name="Reese J.T."/>
            <person name="Elhaik E."/>
            <person name="Landan G."/>
            <person name="Graur D."/>
            <person name="Arensburger P."/>
            <person name="Atkinson P."/>
            <person name="Beeman R.W."/>
            <person name="Beidler J."/>
            <person name="Brown S.J."/>
            <person name="Demuth J.P."/>
            <person name="Drury D.W."/>
            <person name="Du Y.Z."/>
            <person name="Fujiwara H."/>
            <person name="Lorenzen M."/>
            <person name="Maselli V."/>
            <person name="Osanai M."/>
            <person name="Park Y."/>
            <person name="Robertson H.M."/>
            <person name="Tu Z."/>
            <person name="Wang J.J."/>
            <person name="Wang S."/>
            <person name="Richards S."/>
            <person name="Song H."/>
            <person name="Zhang L."/>
            <person name="Sodergren E."/>
            <person name="Werner D."/>
            <person name="Stanke M."/>
            <person name="Morgenstern B."/>
            <person name="Solovyev V."/>
            <person name="Kosarev P."/>
            <person name="Brown G."/>
            <person name="Chen H.C."/>
            <person name="Ermolaeva O."/>
            <person name="Hlavina W."/>
            <person name="Kapustin Y."/>
            <person name="Kiryutin B."/>
            <person name="Kitts P."/>
            <person name="Maglott D."/>
            <person name="Pruitt K."/>
            <person name="Sapojnikov V."/>
            <person name="Souvorov A."/>
            <person name="Mackey A.J."/>
            <person name="Waterhouse R.M."/>
            <person name="Wyder S."/>
            <person name="Zdobnov E.M."/>
            <person name="Zdobnov E.M."/>
            <person name="Wyder S."/>
            <person name="Kriventseva E.V."/>
            <person name="Kadowaki T."/>
            <person name="Bork P."/>
            <person name="Aranda M."/>
            <person name="Bao R."/>
            <person name="Beermann A."/>
            <person name="Berns N."/>
            <person name="Bolognesi R."/>
            <person name="Bonneton F."/>
            <person name="Bopp D."/>
            <person name="Brown S.J."/>
            <person name="Bucher G."/>
            <person name="Butts T."/>
            <person name="Chaumot A."/>
            <person name="Denell R.E."/>
            <person name="Ferrier D.E."/>
            <person name="Friedrich M."/>
            <person name="Gordon C.M."/>
            <person name="Jindra M."/>
            <person name="Klingler M."/>
            <person name="Lan Q."/>
            <person name="Lattorff H.M."/>
            <person name="Laudet V."/>
            <person name="von Levetsow C."/>
            <person name="Liu Z."/>
            <person name="Lutz R."/>
            <person name="Lynch J.A."/>
            <person name="da Fonseca R.N."/>
            <person name="Posnien N."/>
            <person name="Reuter R."/>
            <person name="Roth S."/>
            <person name="Savard J."/>
            <person name="Schinko J.B."/>
            <person name="Schmitt C."/>
            <person name="Schoppmeier M."/>
            <person name="Schroder R."/>
            <person name="Shippy T.D."/>
            <person name="Simonnet F."/>
            <person name="Marques-Souza H."/>
            <person name="Tautz D."/>
            <person name="Tomoyasu Y."/>
            <person name="Trauner J."/>
            <person name="Van der Zee M."/>
            <person name="Vervoort M."/>
            <person name="Wittkopp N."/>
            <person name="Wimmer E.A."/>
            <person name="Yang X."/>
            <person name="Jones A.K."/>
            <person name="Sattelle D.B."/>
            <person name="Ebert P.R."/>
            <person name="Nelson D."/>
            <person name="Scott J.G."/>
            <person name="Beeman R.W."/>
            <person name="Muthukrishnan S."/>
            <person name="Kramer K.J."/>
            <person name="Arakane Y."/>
            <person name="Beeman R.W."/>
            <person name="Zhu Q."/>
            <person name="Hogenkamp D."/>
            <person name="Dixit R."/>
            <person name="Oppert B."/>
            <person name="Jiang H."/>
            <person name="Zou Z."/>
            <person name="Marshall J."/>
            <person name="Elpidina E."/>
            <person name="Vinokurov K."/>
            <person name="Oppert C."/>
            <person name="Zou Z."/>
            <person name="Evans J."/>
            <person name="Lu Z."/>
            <person name="Zhao P."/>
            <person name="Sumathipala N."/>
            <person name="Altincicek B."/>
            <person name="Vilcinskas A."/>
            <person name="Williams M."/>
            <person name="Hultmark D."/>
            <person name="Hetru C."/>
            <person name="Jiang H."/>
            <person name="Grimmelikhuijzen C.J."/>
            <person name="Hauser F."/>
            <person name="Cazzamali G."/>
            <person name="Williamson M."/>
            <person name="Park Y."/>
            <person name="Li B."/>
            <person name="Tanaka Y."/>
            <person name="Predel R."/>
            <person name="Neupert S."/>
            <person name="Schachtner J."/>
            <person name="Verleyen P."/>
            <person name="Raible F."/>
            <person name="Bork P."/>
            <person name="Friedrich M."/>
            <person name="Walden K.K."/>
            <person name="Robertson H.M."/>
            <person name="Angeli S."/>
            <person name="Foret S."/>
            <person name="Bucher G."/>
            <person name="Schuetz S."/>
            <person name="Maleszka R."/>
            <person name="Wimmer E.A."/>
            <person name="Beeman R.W."/>
            <person name="Lorenzen M."/>
            <person name="Tomoyasu Y."/>
            <person name="Miller S.C."/>
            <person name="Grossmann D."/>
            <person name="Bucher G."/>
        </authorList>
    </citation>
    <scope>NUCLEOTIDE SEQUENCE [LARGE SCALE GENOMIC DNA]</scope>
    <source>
        <strain evidence="1 2">Georgia GA2</strain>
    </source>
</reference>
<dbReference type="EMBL" id="KQ971352">
    <property type="protein sequence ID" value="EFA06354.1"/>
    <property type="molecule type" value="Genomic_DNA"/>
</dbReference>
<name>D6WST7_TRICA</name>
<dbReference type="AlphaFoldDB" id="D6WST7"/>
<dbReference type="HOGENOM" id="CLU_1867747_0_0_1"/>
<evidence type="ECO:0000313" key="2">
    <source>
        <dbReference type="Proteomes" id="UP000007266"/>
    </source>
</evidence>
<reference evidence="1 2" key="2">
    <citation type="journal article" date="2010" name="Nucleic Acids Res.">
        <title>BeetleBase in 2010: revisions to provide comprehensive genomic information for Tribolium castaneum.</title>
        <authorList>
            <person name="Kim H.S."/>
            <person name="Murphy T."/>
            <person name="Xia J."/>
            <person name="Caragea D."/>
            <person name="Park Y."/>
            <person name="Beeman R.W."/>
            <person name="Lorenzen M.D."/>
            <person name="Butcher S."/>
            <person name="Manak J.R."/>
            <person name="Brown S.J."/>
        </authorList>
    </citation>
    <scope>GENOME REANNOTATION</scope>
    <source>
        <strain evidence="1 2">Georgia GA2</strain>
    </source>
</reference>
<dbReference type="InParanoid" id="D6WST7"/>
<proteinExistence type="predicted"/>
<dbReference type="Proteomes" id="UP000007266">
    <property type="component" value="Linkage group 7"/>
</dbReference>
<keyword evidence="2" id="KW-1185">Reference proteome</keyword>
<sequence>MKESVIYRRFSSVGGVCVLFYQRSEVNAWAKYRVVITHRFQPSPRSDLSRNTQENCIFYTTEYIILMWLESGRELHVSLGSPRGRFFALNSNKTSTNAYHSAIFDRKRKLLFVNQADNHAIFGTRKSRENLKTRHIH</sequence>
<accession>D6WST7</accession>
<protein>
    <submittedName>
        <fullName evidence="1">Uncharacterized protein</fullName>
    </submittedName>
</protein>
<evidence type="ECO:0000313" key="1">
    <source>
        <dbReference type="EMBL" id="EFA06354.1"/>
    </source>
</evidence>
<organism evidence="1 2">
    <name type="scientific">Tribolium castaneum</name>
    <name type="common">Red flour beetle</name>
    <dbReference type="NCBI Taxonomy" id="7070"/>
    <lineage>
        <taxon>Eukaryota</taxon>
        <taxon>Metazoa</taxon>
        <taxon>Ecdysozoa</taxon>
        <taxon>Arthropoda</taxon>
        <taxon>Hexapoda</taxon>
        <taxon>Insecta</taxon>
        <taxon>Pterygota</taxon>
        <taxon>Neoptera</taxon>
        <taxon>Endopterygota</taxon>
        <taxon>Coleoptera</taxon>
        <taxon>Polyphaga</taxon>
        <taxon>Cucujiformia</taxon>
        <taxon>Tenebrionidae</taxon>
        <taxon>Tenebrionidae incertae sedis</taxon>
        <taxon>Tribolium</taxon>
    </lineage>
</organism>